<gene>
    <name evidence="7" type="ORF">K470DRAFT_216423</name>
</gene>
<evidence type="ECO:0000313" key="8">
    <source>
        <dbReference type="Proteomes" id="UP000799421"/>
    </source>
</evidence>
<dbReference type="Proteomes" id="UP000799421">
    <property type="component" value="Unassembled WGS sequence"/>
</dbReference>
<sequence length="147" mass="16161">MNSFKNLFKERGIKDVITLFHSPSSQASVRAHTILKQAVANSAAHATEDQATDPNHKHPVERHEFELDVQEEPPTSTQLSSILEYLGSNSAGSVIKGAADKDDALDKFRSSQTAFQRPVTVDWNHGRAVVGDNESEILKLVRQAGNK</sequence>
<name>A0A6A7C0B6_9PEZI</name>
<comment type="function">
    <text evidence="1">Putative mitochondrial redox protein which could be involved in the reduction of small toxic molecules.</text>
</comment>
<evidence type="ECO:0008006" key="9">
    <source>
        <dbReference type="Google" id="ProtNLM"/>
    </source>
</evidence>
<dbReference type="PANTHER" id="PTHR28071:SF1">
    <property type="entry name" value="REDOX PROTEIN FMP46, MITOCHONDRIAL-RELATED"/>
    <property type="match status" value="1"/>
</dbReference>
<dbReference type="GO" id="GO:0005739">
    <property type="term" value="C:mitochondrion"/>
    <property type="evidence" value="ECO:0007669"/>
    <property type="project" value="UniProtKB-SubCell"/>
</dbReference>
<keyword evidence="4" id="KW-0809">Transit peptide</keyword>
<evidence type="ECO:0000256" key="1">
    <source>
        <dbReference type="ARBA" id="ARBA00002963"/>
    </source>
</evidence>
<evidence type="ECO:0000256" key="2">
    <source>
        <dbReference type="ARBA" id="ARBA00004173"/>
    </source>
</evidence>
<dbReference type="Pfam" id="PF07955">
    <property type="entry name" value="DUF1687"/>
    <property type="match status" value="1"/>
</dbReference>
<dbReference type="SUPFAM" id="SSF52833">
    <property type="entry name" value="Thioredoxin-like"/>
    <property type="match status" value="1"/>
</dbReference>
<comment type="subcellular location">
    <subcellularLocation>
        <location evidence="2">Mitochondrion</location>
    </subcellularLocation>
</comment>
<dbReference type="PANTHER" id="PTHR28071">
    <property type="entry name" value="REDOX PROTEIN FMP46, MITOCHONDRIAL-RELATED"/>
    <property type="match status" value="1"/>
</dbReference>
<evidence type="ECO:0000256" key="4">
    <source>
        <dbReference type="ARBA" id="ARBA00022946"/>
    </source>
</evidence>
<proteinExistence type="inferred from homology"/>
<evidence type="ECO:0000256" key="5">
    <source>
        <dbReference type="ARBA" id="ARBA00023002"/>
    </source>
</evidence>
<dbReference type="Gene3D" id="3.40.30.10">
    <property type="entry name" value="Glutaredoxin"/>
    <property type="match status" value="1"/>
</dbReference>
<dbReference type="InterPro" id="IPR006660">
    <property type="entry name" value="Arsenate_reductase-like"/>
</dbReference>
<reference evidence="7" key="1">
    <citation type="journal article" date="2020" name="Stud. Mycol.">
        <title>101 Dothideomycetes genomes: a test case for predicting lifestyles and emergence of pathogens.</title>
        <authorList>
            <person name="Haridas S."/>
            <person name="Albert R."/>
            <person name="Binder M."/>
            <person name="Bloem J."/>
            <person name="Labutti K."/>
            <person name="Salamov A."/>
            <person name="Andreopoulos B."/>
            <person name="Baker S."/>
            <person name="Barry K."/>
            <person name="Bills G."/>
            <person name="Bluhm B."/>
            <person name="Cannon C."/>
            <person name="Castanera R."/>
            <person name="Culley D."/>
            <person name="Daum C."/>
            <person name="Ezra D."/>
            <person name="Gonzalez J."/>
            <person name="Henrissat B."/>
            <person name="Kuo A."/>
            <person name="Liang C."/>
            <person name="Lipzen A."/>
            <person name="Lutzoni F."/>
            <person name="Magnuson J."/>
            <person name="Mondo S."/>
            <person name="Nolan M."/>
            <person name="Ohm R."/>
            <person name="Pangilinan J."/>
            <person name="Park H.-J."/>
            <person name="Ramirez L."/>
            <person name="Alfaro M."/>
            <person name="Sun H."/>
            <person name="Tritt A."/>
            <person name="Yoshinaga Y."/>
            <person name="Zwiers L.-H."/>
            <person name="Turgeon B."/>
            <person name="Goodwin S."/>
            <person name="Spatafora J."/>
            <person name="Crous P."/>
            <person name="Grigoriev I."/>
        </authorList>
    </citation>
    <scope>NUCLEOTIDE SEQUENCE</scope>
    <source>
        <strain evidence="7">CBS 480.64</strain>
    </source>
</reference>
<dbReference type="EMBL" id="MU005978">
    <property type="protein sequence ID" value="KAF2860833.1"/>
    <property type="molecule type" value="Genomic_DNA"/>
</dbReference>
<organism evidence="7 8">
    <name type="scientific">Piedraia hortae CBS 480.64</name>
    <dbReference type="NCBI Taxonomy" id="1314780"/>
    <lineage>
        <taxon>Eukaryota</taxon>
        <taxon>Fungi</taxon>
        <taxon>Dikarya</taxon>
        <taxon>Ascomycota</taxon>
        <taxon>Pezizomycotina</taxon>
        <taxon>Dothideomycetes</taxon>
        <taxon>Dothideomycetidae</taxon>
        <taxon>Capnodiales</taxon>
        <taxon>Piedraiaceae</taxon>
        <taxon>Piedraia</taxon>
    </lineage>
</organism>
<accession>A0A6A7C0B6</accession>
<dbReference type="InterPro" id="IPR012882">
    <property type="entry name" value="Fmp46"/>
</dbReference>
<keyword evidence="8" id="KW-1185">Reference proteome</keyword>
<dbReference type="InterPro" id="IPR036249">
    <property type="entry name" value="Thioredoxin-like_sf"/>
</dbReference>
<evidence type="ECO:0000256" key="6">
    <source>
        <dbReference type="ARBA" id="ARBA00023128"/>
    </source>
</evidence>
<evidence type="ECO:0000313" key="7">
    <source>
        <dbReference type="EMBL" id="KAF2860833.1"/>
    </source>
</evidence>
<protein>
    <recommendedName>
        <fullName evidence="9">DUF1687-domain-containing protein</fullName>
    </recommendedName>
</protein>
<comment type="similarity">
    <text evidence="3">Belongs to the FMP46 family.</text>
</comment>
<evidence type="ECO:0000256" key="3">
    <source>
        <dbReference type="ARBA" id="ARBA00009734"/>
    </source>
</evidence>
<dbReference type="PROSITE" id="PS51353">
    <property type="entry name" value="ARSC"/>
    <property type="match status" value="1"/>
</dbReference>
<dbReference type="AlphaFoldDB" id="A0A6A7C0B6"/>
<keyword evidence="5" id="KW-0560">Oxidoreductase</keyword>
<dbReference type="GO" id="GO:0016491">
    <property type="term" value="F:oxidoreductase activity"/>
    <property type="evidence" value="ECO:0007669"/>
    <property type="project" value="UniProtKB-KW"/>
</dbReference>
<keyword evidence="6" id="KW-0496">Mitochondrion</keyword>
<dbReference type="OrthoDB" id="59229at2759"/>